<dbReference type="EMBL" id="JANBPY010003983">
    <property type="protein sequence ID" value="KAJ1949555.1"/>
    <property type="molecule type" value="Genomic_DNA"/>
</dbReference>
<feature type="domain" description="ABC1 atypical kinase-like" evidence="5">
    <location>
        <begin position="100"/>
        <end position="297"/>
    </location>
</feature>
<accession>A0A9W8E427</accession>
<keyword evidence="2" id="KW-0808">Transferase</keyword>
<dbReference type="GO" id="GO:0005524">
    <property type="term" value="F:ATP binding"/>
    <property type="evidence" value="ECO:0007669"/>
    <property type="project" value="UniProtKB-KW"/>
</dbReference>
<evidence type="ECO:0000256" key="1">
    <source>
        <dbReference type="ARBA" id="ARBA00009670"/>
    </source>
</evidence>
<dbReference type="GO" id="GO:0006744">
    <property type="term" value="P:ubiquinone biosynthetic process"/>
    <property type="evidence" value="ECO:0007669"/>
    <property type="project" value="TreeGrafter"/>
</dbReference>
<dbReference type="Proteomes" id="UP001150925">
    <property type="component" value="Unassembled WGS sequence"/>
</dbReference>
<name>A0A9W8E427_9FUNG</name>
<dbReference type="InterPro" id="IPR034646">
    <property type="entry name" value="ADCK3_dom"/>
</dbReference>
<evidence type="ECO:0000256" key="3">
    <source>
        <dbReference type="ARBA" id="ARBA00022741"/>
    </source>
</evidence>
<dbReference type="AlphaFoldDB" id="A0A9W8E427"/>
<dbReference type="InterPro" id="IPR011009">
    <property type="entry name" value="Kinase-like_dom_sf"/>
</dbReference>
<keyword evidence="4" id="KW-0067">ATP-binding</keyword>
<evidence type="ECO:0000256" key="2">
    <source>
        <dbReference type="ARBA" id="ARBA00022679"/>
    </source>
</evidence>
<dbReference type="InterPro" id="IPR051409">
    <property type="entry name" value="Atypical_kinase_ADCK"/>
</dbReference>
<dbReference type="GO" id="GO:0016740">
    <property type="term" value="F:transferase activity"/>
    <property type="evidence" value="ECO:0007669"/>
    <property type="project" value="UniProtKB-KW"/>
</dbReference>
<organism evidence="6 7">
    <name type="scientific">Dispira parvispora</name>
    <dbReference type="NCBI Taxonomy" id="1520584"/>
    <lineage>
        <taxon>Eukaryota</taxon>
        <taxon>Fungi</taxon>
        <taxon>Fungi incertae sedis</taxon>
        <taxon>Zoopagomycota</taxon>
        <taxon>Kickxellomycotina</taxon>
        <taxon>Dimargaritomycetes</taxon>
        <taxon>Dimargaritales</taxon>
        <taxon>Dimargaritaceae</taxon>
        <taxon>Dispira</taxon>
    </lineage>
</organism>
<dbReference type="InterPro" id="IPR004147">
    <property type="entry name" value="ABC1_dom"/>
</dbReference>
<sequence>MRGAALKLGQMLSIQDNQAVTGNLAQVLARVQNSANYMPRKQMLKVLRTEWGPTWRERVVDFSEVPFAAASIGQVHAGKVKLSETATGLDAAVLDQLRALHSSRTSSNELEVAVKIQYPGVGDSIDSDLDNLQSLLVMGNFLPKGLYLENTIRVARRELKWETDYHREVQCLSRFRSLLANDPTFRVPHSIPALNTQRVLATEMLQGITIGQVAQADQPTRNWVATKILELCLREIFEFQYMQTDPNWSNFLYNPVDRTIGLLDFGASRAFGDRFIDLYMKVLQAAIHGDRSKCRTYSQELGFLTGFETQQMADIHVDSVMALGEPFSEQAPALYHFGQQTVVERVEHNIPYMLEHRLTPPPEET</sequence>
<feature type="domain" description="ABC1 atypical kinase-like" evidence="5">
    <location>
        <begin position="30"/>
        <end position="82"/>
    </location>
</feature>
<evidence type="ECO:0000259" key="5">
    <source>
        <dbReference type="Pfam" id="PF03109"/>
    </source>
</evidence>
<evidence type="ECO:0000313" key="7">
    <source>
        <dbReference type="Proteomes" id="UP001150925"/>
    </source>
</evidence>
<feature type="non-terminal residue" evidence="6">
    <location>
        <position position="365"/>
    </location>
</feature>
<dbReference type="PANTHER" id="PTHR43851:SF3">
    <property type="entry name" value="COENZYME Q8"/>
    <property type="match status" value="1"/>
</dbReference>
<dbReference type="PANTHER" id="PTHR43851">
    <property type="match status" value="1"/>
</dbReference>
<dbReference type="OrthoDB" id="201153at2759"/>
<comment type="caution">
    <text evidence="6">The sequence shown here is derived from an EMBL/GenBank/DDBJ whole genome shotgun (WGS) entry which is preliminary data.</text>
</comment>
<keyword evidence="7" id="KW-1185">Reference proteome</keyword>
<proteinExistence type="inferred from homology"/>
<keyword evidence="3" id="KW-0547">Nucleotide-binding</keyword>
<dbReference type="Pfam" id="PF03109">
    <property type="entry name" value="ABC1"/>
    <property type="match status" value="2"/>
</dbReference>
<dbReference type="CDD" id="cd13970">
    <property type="entry name" value="ABC1_ADCK3"/>
    <property type="match status" value="1"/>
</dbReference>
<evidence type="ECO:0000256" key="4">
    <source>
        <dbReference type="ARBA" id="ARBA00022840"/>
    </source>
</evidence>
<gene>
    <name evidence="6" type="ORF">IWQ62_006712</name>
</gene>
<comment type="similarity">
    <text evidence="1">Belongs to the protein kinase superfamily. ADCK protein kinase family.</text>
</comment>
<dbReference type="SUPFAM" id="SSF56112">
    <property type="entry name" value="Protein kinase-like (PK-like)"/>
    <property type="match status" value="1"/>
</dbReference>
<evidence type="ECO:0000313" key="6">
    <source>
        <dbReference type="EMBL" id="KAJ1949555.1"/>
    </source>
</evidence>
<protein>
    <recommendedName>
        <fullName evidence="5">ABC1 atypical kinase-like domain-containing protein</fullName>
    </recommendedName>
</protein>
<reference evidence="6" key="1">
    <citation type="submission" date="2022-07" db="EMBL/GenBank/DDBJ databases">
        <title>Phylogenomic reconstructions and comparative analyses of Kickxellomycotina fungi.</title>
        <authorList>
            <person name="Reynolds N.K."/>
            <person name="Stajich J.E."/>
            <person name="Barry K."/>
            <person name="Grigoriev I.V."/>
            <person name="Crous P."/>
            <person name="Smith M.E."/>
        </authorList>
    </citation>
    <scope>NUCLEOTIDE SEQUENCE</scope>
    <source>
        <strain evidence="6">RSA 1196</strain>
    </source>
</reference>